<comment type="caution">
    <text evidence="2">The sequence shown here is derived from an EMBL/GenBank/DDBJ whole genome shotgun (WGS) entry which is preliminary data.</text>
</comment>
<dbReference type="AlphaFoldDB" id="A0A318JY27"/>
<organism evidence="2 3">
    <name type="scientific">Nocardia tenerifensis</name>
    <dbReference type="NCBI Taxonomy" id="228006"/>
    <lineage>
        <taxon>Bacteria</taxon>
        <taxon>Bacillati</taxon>
        <taxon>Actinomycetota</taxon>
        <taxon>Actinomycetes</taxon>
        <taxon>Mycobacteriales</taxon>
        <taxon>Nocardiaceae</taxon>
        <taxon>Nocardia</taxon>
    </lineage>
</organism>
<dbReference type="OrthoDB" id="4563543at2"/>
<evidence type="ECO:0000313" key="2">
    <source>
        <dbReference type="EMBL" id="PXX61669.1"/>
    </source>
</evidence>
<evidence type="ECO:0000256" key="1">
    <source>
        <dbReference type="SAM" id="Phobius"/>
    </source>
</evidence>
<keyword evidence="3" id="KW-1185">Reference proteome</keyword>
<gene>
    <name evidence="2" type="ORF">DFR70_108227</name>
</gene>
<feature type="transmembrane region" description="Helical" evidence="1">
    <location>
        <begin position="108"/>
        <end position="127"/>
    </location>
</feature>
<sequence length="129" mass="13843">MANDPSGGPRAAGTRDVEKRWHDPGGFRHAAWFVAAVVAVALVLMVVIGLWTGGANYCDTSGCAGWERYLVSIVPAGVLLLGTLGAFWQTYRVWRGGGAWPIWQGAGWFLLMITLVYVTISGSFVAADQ</sequence>
<keyword evidence="1" id="KW-0812">Transmembrane</keyword>
<evidence type="ECO:0000313" key="3">
    <source>
        <dbReference type="Proteomes" id="UP000247569"/>
    </source>
</evidence>
<keyword evidence="1" id="KW-0472">Membrane</keyword>
<keyword evidence="1" id="KW-1133">Transmembrane helix</keyword>
<dbReference type="RefSeq" id="WP_051187671.1">
    <property type="nucleotide sequence ID" value="NZ_QJKF01000008.1"/>
</dbReference>
<feature type="transmembrane region" description="Helical" evidence="1">
    <location>
        <begin position="30"/>
        <end position="57"/>
    </location>
</feature>
<reference evidence="2 3" key="1">
    <citation type="submission" date="2018-05" db="EMBL/GenBank/DDBJ databases">
        <title>Genomic Encyclopedia of Type Strains, Phase IV (KMG-IV): sequencing the most valuable type-strain genomes for metagenomic binning, comparative biology and taxonomic classification.</title>
        <authorList>
            <person name="Goeker M."/>
        </authorList>
    </citation>
    <scope>NUCLEOTIDE SEQUENCE [LARGE SCALE GENOMIC DNA]</scope>
    <source>
        <strain evidence="2 3">DSM 44704</strain>
    </source>
</reference>
<dbReference type="EMBL" id="QJKF01000008">
    <property type="protein sequence ID" value="PXX61669.1"/>
    <property type="molecule type" value="Genomic_DNA"/>
</dbReference>
<proteinExistence type="predicted"/>
<protein>
    <submittedName>
        <fullName evidence="2">Uncharacterized protein</fullName>
    </submittedName>
</protein>
<name>A0A318JY27_9NOCA</name>
<accession>A0A318JY27</accession>
<dbReference type="Proteomes" id="UP000247569">
    <property type="component" value="Unassembled WGS sequence"/>
</dbReference>
<feature type="transmembrane region" description="Helical" evidence="1">
    <location>
        <begin position="69"/>
        <end position="88"/>
    </location>
</feature>